<evidence type="ECO:0000256" key="1">
    <source>
        <dbReference type="SAM" id="MobiDB-lite"/>
    </source>
</evidence>
<accession>A0A0A8JZU0</accession>
<keyword evidence="3" id="KW-1185">Reference proteome</keyword>
<dbReference type="STRING" id="1384459.GL4_0627"/>
<evidence type="ECO:0000313" key="3">
    <source>
        <dbReference type="Proteomes" id="UP000031643"/>
    </source>
</evidence>
<feature type="compositionally biased region" description="Basic and acidic residues" evidence="1">
    <location>
        <begin position="15"/>
        <end position="25"/>
    </location>
</feature>
<dbReference type="HOGENOM" id="CLU_2917315_0_0_5"/>
<name>A0A0A8JZU0_9HYPH</name>
<dbReference type="Proteomes" id="UP000031643">
    <property type="component" value="Chromosome"/>
</dbReference>
<evidence type="ECO:0000313" key="2">
    <source>
        <dbReference type="EMBL" id="BAQ16090.1"/>
    </source>
</evidence>
<dbReference type="EMBL" id="AP014648">
    <property type="protein sequence ID" value="BAQ16090.1"/>
    <property type="molecule type" value="Genomic_DNA"/>
</dbReference>
<proteinExistence type="predicted"/>
<dbReference type="AlphaFoldDB" id="A0A0A8JZU0"/>
<reference evidence="2 3" key="1">
    <citation type="submission" date="2014-09" db="EMBL/GenBank/DDBJ databases">
        <title>Genome sequencing of Methyloceanibacter caenitepidi Gela4.</title>
        <authorList>
            <person name="Takeuchi M."/>
            <person name="Susumu S."/>
            <person name="Kamagata Y."/>
            <person name="Oshima K."/>
            <person name="Hattori M."/>
            <person name="Iwasaki W."/>
        </authorList>
    </citation>
    <scope>NUCLEOTIDE SEQUENCE [LARGE SCALE GENOMIC DNA]</scope>
    <source>
        <strain evidence="2 3">Gela4</strain>
    </source>
</reference>
<sequence>MGGFVPPRQAVSQDTADKDPEQMTDAELREACDVLEAELVGRAKDITPNNKTTDADLADLL</sequence>
<organism evidence="2 3">
    <name type="scientific">Methyloceanibacter caenitepidi</name>
    <dbReference type="NCBI Taxonomy" id="1384459"/>
    <lineage>
        <taxon>Bacteria</taxon>
        <taxon>Pseudomonadati</taxon>
        <taxon>Pseudomonadota</taxon>
        <taxon>Alphaproteobacteria</taxon>
        <taxon>Hyphomicrobiales</taxon>
        <taxon>Hyphomicrobiaceae</taxon>
        <taxon>Methyloceanibacter</taxon>
    </lineage>
</organism>
<feature type="region of interest" description="Disordered" evidence="1">
    <location>
        <begin position="1"/>
        <end position="25"/>
    </location>
</feature>
<protein>
    <submittedName>
        <fullName evidence="2">Uncharacterized protein</fullName>
    </submittedName>
</protein>
<dbReference type="KEGG" id="mcg:GL4_0627"/>
<gene>
    <name evidence="2" type="ORF">GL4_0627</name>
</gene>